<comment type="similarity">
    <text evidence="3 11">Belongs to the membrane-bound acyltransferase family.</text>
</comment>
<feature type="transmembrane region" description="Helical" evidence="12">
    <location>
        <begin position="415"/>
        <end position="431"/>
    </location>
</feature>
<feature type="transmembrane region" description="Helical" evidence="12">
    <location>
        <begin position="232"/>
        <end position="260"/>
    </location>
</feature>
<sequence>MQFDSFTFLVFFAAVLAGYNALPGWGARKNFLLVASYAFYAAWNPPFLLLLIASTTLDWWIARRIDAAQAPAARKRWVVATLVVNLVVLGYFKYSAFALDSLAQALATIGVVYVPPRLDIVLPIGISFYTFHSLSYCFDVYRRKFAPTPDWRDYALYVGFFPQLVAGPIVRFTQMREQIETPRRTSADGLGLGLAFLTLGLFEKIVLADTVFAPVADAVFNDAAHANASGAWIGMIAFSGQIFCDFAGYSTCALGAALALGFRLPINFRNPYAAIGFSDFWRRWHISLSSWLRDYLYVSLGGNRGGEWKTYRNLMLTMLIGGLWHGAAWTFVAWGALHGGYLALERYAREHWWPGGRQAGRALAFAYGAITLVAVMYAWVWFRARGFGDGWAISRALVDVGGLSAGLAATTFEQRLAVAVFGLLVLVQALLRNTDPERAFRRLPAVVVGLLLAAMLCLIVLSPGNNHAFIYFQF</sequence>
<feature type="transmembrane region" description="Helical" evidence="12">
    <location>
        <begin position="362"/>
        <end position="380"/>
    </location>
</feature>
<evidence type="ECO:0000256" key="12">
    <source>
        <dbReference type="SAM" id="Phobius"/>
    </source>
</evidence>
<dbReference type="InterPro" id="IPR028362">
    <property type="entry name" value="AlgI"/>
</dbReference>
<dbReference type="InterPro" id="IPR024194">
    <property type="entry name" value="Ac/AlaTfrase_AlgI/DltB"/>
</dbReference>
<evidence type="ECO:0000256" key="6">
    <source>
        <dbReference type="ARBA" id="ARBA00022692"/>
    </source>
</evidence>
<dbReference type="GO" id="GO:0042121">
    <property type="term" value="P:alginic acid biosynthetic process"/>
    <property type="evidence" value="ECO:0007669"/>
    <property type="project" value="UniProtKB-UniRule"/>
</dbReference>
<comment type="subcellular location">
    <subcellularLocation>
        <location evidence="11">Cell inner membrane</location>
    </subcellularLocation>
    <subcellularLocation>
        <location evidence="1">Cell membrane</location>
        <topology evidence="1">Multi-pass membrane protein</topology>
    </subcellularLocation>
</comment>
<dbReference type="EMBL" id="JAOVZO020000003">
    <property type="protein sequence ID" value="MDC8011990.1"/>
    <property type="molecule type" value="Genomic_DNA"/>
</dbReference>
<dbReference type="PIRSF" id="PIRSF016636">
    <property type="entry name" value="AlgI_DltB"/>
    <property type="match status" value="1"/>
</dbReference>
<proteinExistence type="inferred from homology"/>
<protein>
    <recommendedName>
        <fullName evidence="11">Probable alginate O-acetylase</fullName>
        <ecNumber evidence="11">2.3.1.-</ecNumber>
    </recommendedName>
</protein>
<evidence type="ECO:0000256" key="7">
    <source>
        <dbReference type="ARBA" id="ARBA00022841"/>
    </source>
</evidence>
<dbReference type="PANTHER" id="PTHR13285">
    <property type="entry name" value="ACYLTRANSFERASE"/>
    <property type="match status" value="1"/>
</dbReference>
<keyword evidence="6 11" id="KW-0812">Transmembrane</keyword>
<dbReference type="PANTHER" id="PTHR13285:SF23">
    <property type="entry name" value="TEICHOIC ACID D-ALANYLTRANSFERASE"/>
    <property type="match status" value="1"/>
</dbReference>
<evidence type="ECO:0000256" key="11">
    <source>
        <dbReference type="PIRNR" id="PIRNR016636"/>
    </source>
</evidence>
<evidence type="ECO:0000256" key="9">
    <source>
        <dbReference type="ARBA" id="ARBA00023136"/>
    </source>
</evidence>
<dbReference type="InterPro" id="IPR004299">
    <property type="entry name" value="MBOAT_fam"/>
</dbReference>
<evidence type="ECO:0000256" key="1">
    <source>
        <dbReference type="ARBA" id="ARBA00004651"/>
    </source>
</evidence>
<evidence type="ECO:0000256" key="8">
    <source>
        <dbReference type="ARBA" id="ARBA00022989"/>
    </source>
</evidence>
<name>A0A9X3YJ08_9GAMM</name>
<keyword evidence="9 11" id="KW-0472">Membrane</keyword>
<evidence type="ECO:0000256" key="2">
    <source>
        <dbReference type="ARBA" id="ARBA00005182"/>
    </source>
</evidence>
<feature type="transmembrane region" description="Helical" evidence="12">
    <location>
        <begin position="443"/>
        <end position="461"/>
    </location>
</feature>
<dbReference type="Proteomes" id="UP001139971">
    <property type="component" value="Unassembled WGS sequence"/>
</dbReference>
<keyword evidence="8 12" id="KW-1133">Transmembrane helix</keyword>
<dbReference type="AlphaFoldDB" id="A0A9X3YJ08"/>
<dbReference type="PIRSF" id="PIRSF500217">
    <property type="entry name" value="AlgI"/>
    <property type="match status" value="1"/>
</dbReference>
<dbReference type="RefSeq" id="WP_263543255.1">
    <property type="nucleotide sequence ID" value="NZ_JAOVZO020000003.1"/>
</dbReference>
<keyword evidence="10 11" id="KW-0012">Acyltransferase</keyword>
<keyword evidence="7 11" id="KW-0016">Alginate biosynthesis</keyword>
<comment type="pathway">
    <text evidence="2 11">Glycan biosynthesis; alginate biosynthesis.</text>
</comment>
<keyword evidence="4 11" id="KW-1003">Cell membrane</keyword>
<evidence type="ECO:0000256" key="3">
    <source>
        <dbReference type="ARBA" id="ARBA00010323"/>
    </source>
</evidence>
<keyword evidence="5 11" id="KW-0808">Transferase</keyword>
<evidence type="ECO:0000256" key="5">
    <source>
        <dbReference type="ARBA" id="ARBA00022679"/>
    </source>
</evidence>
<comment type="caution">
    <text evidence="13">The sequence shown here is derived from an EMBL/GenBank/DDBJ whole genome shotgun (WGS) entry which is preliminary data.</text>
</comment>
<keyword evidence="11" id="KW-0997">Cell inner membrane</keyword>
<dbReference type="Pfam" id="PF03062">
    <property type="entry name" value="MBOAT"/>
    <property type="match status" value="1"/>
</dbReference>
<evidence type="ECO:0000313" key="13">
    <source>
        <dbReference type="EMBL" id="MDC8011990.1"/>
    </source>
</evidence>
<gene>
    <name evidence="13" type="ORF">OD750_005455</name>
</gene>
<evidence type="ECO:0000313" key="14">
    <source>
        <dbReference type="Proteomes" id="UP001139971"/>
    </source>
</evidence>
<evidence type="ECO:0000256" key="4">
    <source>
        <dbReference type="ARBA" id="ARBA00022475"/>
    </source>
</evidence>
<organism evidence="13 14">
    <name type="scientific">Tahibacter soli</name>
    <dbReference type="NCBI Taxonomy" id="2983605"/>
    <lineage>
        <taxon>Bacteria</taxon>
        <taxon>Pseudomonadati</taxon>
        <taxon>Pseudomonadota</taxon>
        <taxon>Gammaproteobacteria</taxon>
        <taxon>Lysobacterales</taxon>
        <taxon>Rhodanobacteraceae</taxon>
        <taxon>Tahibacter</taxon>
    </lineage>
</organism>
<reference evidence="13" key="1">
    <citation type="submission" date="2023-02" db="EMBL/GenBank/DDBJ databases">
        <title>Tahibacter soli sp. nov. isolated from soil.</title>
        <authorList>
            <person name="Baek J.H."/>
            <person name="Lee J.K."/>
            <person name="Choi D.G."/>
            <person name="Jeon C.O."/>
        </authorList>
    </citation>
    <scope>NUCLEOTIDE SEQUENCE</scope>
    <source>
        <strain evidence="13">BL</strain>
    </source>
</reference>
<accession>A0A9X3YJ08</accession>
<keyword evidence="14" id="KW-1185">Reference proteome</keyword>
<dbReference type="GO" id="GO:0005886">
    <property type="term" value="C:plasma membrane"/>
    <property type="evidence" value="ECO:0007669"/>
    <property type="project" value="UniProtKB-SubCell"/>
</dbReference>
<feature type="transmembrane region" description="Helical" evidence="12">
    <location>
        <begin position="314"/>
        <end position="337"/>
    </location>
</feature>
<feature type="transmembrane region" description="Helical" evidence="12">
    <location>
        <begin position="42"/>
        <end position="62"/>
    </location>
</feature>
<dbReference type="InterPro" id="IPR051085">
    <property type="entry name" value="MB_O-acyltransferase"/>
</dbReference>
<dbReference type="EC" id="2.3.1.-" evidence="11"/>
<evidence type="ECO:0000256" key="10">
    <source>
        <dbReference type="ARBA" id="ARBA00023315"/>
    </source>
</evidence>
<dbReference type="GO" id="GO:0016746">
    <property type="term" value="F:acyltransferase activity"/>
    <property type="evidence" value="ECO:0007669"/>
    <property type="project" value="UniProtKB-KW"/>
</dbReference>
<feature type="transmembrane region" description="Helical" evidence="12">
    <location>
        <begin position="74"/>
        <end position="92"/>
    </location>
</feature>